<dbReference type="GO" id="GO:0016491">
    <property type="term" value="F:oxidoreductase activity"/>
    <property type="evidence" value="ECO:0007669"/>
    <property type="project" value="UniProtKB-KW"/>
</dbReference>
<dbReference type="SUPFAM" id="SSF52518">
    <property type="entry name" value="Thiamin diphosphate-binding fold (THDP-binding)"/>
    <property type="match status" value="1"/>
</dbReference>
<keyword evidence="5" id="KW-0786">Thiamine pyrophosphate</keyword>
<evidence type="ECO:0000256" key="5">
    <source>
        <dbReference type="ARBA" id="ARBA00023052"/>
    </source>
</evidence>
<dbReference type="Gene3D" id="3.40.50.970">
    <property type="match status" value="2"/>
</dbReference>
<dbReference type="Proteomes" id="UP001627154">
    <property type="component" value="Unassembled WGS sequence"/>
</dbReference>
<evidence type="ECO:0000313" key="8">
    <source>
        <dbReference type="Proteomes" id="UP001627154"/>
    </source>
</evidence>
<sequence length="262" mass="29311">MRGESEFPEDVVGPVATGDVPYHLIAQRELDDRASVSVMYNPSHLDVVNPVAMGRTRGLQRVYRDGDYADAEAKKSRWTDKVLNVQIHGDAAYAAARSESGVPGVVGCAALRGRRHRAPRGEQSIGLHGDGRHRKIVEMVVKATRIAFNYQRKFRKDVFVDLNCFRRWGHTEPDDPTYTNPLVYNTIINNRPSIPDRYLERLIESKVLSDEEATEMAREYTSRLNEGLKRADDYVPEDTCCLTATTGPAPSTAPADWSDSCS</sequence>
<comment type="cofactor">
    <cofactor evidence="1">
        <name>thiamine diphosphate</name>
        <dbReference type="ChEBI" id="CHEBI:58937"/>
    </cofactor>
</comment>
<dbReference type="PANTHER" id="PTHR23152:SF4">
    <property type="entry name" value="2-OXOADIPATE DEHYDROGENASE COMPLEX COMPONENT E1"/>
    <property type="match status" value="1"/>
</dbReference>
<keyword evidence="8" id="KW-1185">Reference proteome</keyword>
<feature type="domain" description="Dehydrogenase E1 component" evidence="6">
    <location>
        <begin position="137"/>
        <end position="235"/>
    </location>
</feature>
<dbReference type="InterPro" id="IPR029061">
    <property type="entry name" value="THDP-binding"/>
</dbReference>
<comment type="similarity">
    <text evidence="2">Belongs to the alpha-ketoglutarate dehydrogenase family.</text>
</comment>
<evidence type="ECO:0000259" key="6">
    <source>
        <dbReference type="Pfam" id="PF00676"/>
    </source>
</evidence>
<organism evidence="7 8">
    <name type="scientific">Trichogramma kaykai</name>
    <dbReference type="NCBI Taxonomy" id="54128"/>
    <lineage>
        <taxon>Eukaryota</taxon>
        <taxon>Metazoa</taxon>
        <taxon>Ecdysozoa</taxon>
        <taxon>Arthropoda</taxon>
        <taxon>Hexapoda</taxon>
        <taxon>Insecta</taxon>
        <taxon>Pterygota</taxon>
        <taxon>Neoptera</taxon>
        <taxon>Endopterygota</taxon>
        <taxon>Hymenoptera</taxon>
        <taxon>Apocrita</taxon>
        <taxon>Proctotrupomorpha</taxon>
        <taxon>Chalcidoidea</taxon>
        <taxon>Trichogrammatidae</taxon>
        <taxon>Trichogramma</taxon>
    </lineage>
</organism>
<accession>A0ABD2VZI4</accession>
<reference evidence="7 8" key="1">
    <citation type="journal article" date="2024" name="bioRxiv">
        <title>A reference genome for Trichogramma kaykai: A tiny desert-dwelling parasitoid wasp with competing sex-ratio distorters.</title>
        <authorList>
            <person name="Culotta J."/>
            <person name="Lindsey A.R."/>
        </authorList>
    </citation>
    <scope>NUCLEOTIDE SEQUENCE [LARGE SCALE GENOMIC DNA]</scope>
    <source>
        <strain evidence="7 8">KSX58</strain>
    </source>
</reference>
<protein>
    <recommendedName>
        <fullName evidence="6">Dehydrogenase E1 component domain-containing protein</fullName>
    </recommendedName>
</protein>
<comment type="caution">
    <text evidence="7">The sequence shown here is derived from an EMBL/GenBank/DDBJ whole genome shotgun (WGS) entry which is preliminary data.</text>
</comment>
<evidence type="ECO:0000256" key="4">
    <source>
        <dbReference type="ARBA" id="ARBA00023002"/>
    </source>
</evidence>
<dbReference type="PANTHER" id="PTHR23152">
    <property type="entry name" value="2-OXOGLUTARATE DEHYDROGENASE"/>
    <property type="match status" value="1"/>
</dbReference>
<name>A0ABD2VZI4_9HYME</name>
<dbReference type="EMBL" id="JBJJXI010000148">
    <property type="protein sequence ID" value="KAL3386185.1"/>
    <property type="molecule type" value="Genomic_DNA"/>
</dbReference>
<dbReference type="InterPro" id="IPR011603">
    <property type="entry name" value="2oxoglutarate_DH_E1"/>
</dbReference>
<evidence type="ECO:0000256" key="1">
    <source>
        <dbReference type="ARBA" id="ARBA00001964"/>
    </source>
</evidence>
<dbReference type="Pfam" id="PF00676">
    <property type="entry name" value="E1_dh"/>
    <property type="match status" value="1"/>
</dbReference>
<evidence type="ECO:0000313" key="7">
    <source>
        <dbReference type="EMBL" id="KAL3386185.1"/>
    </source>
</evidence>
<evidence type="ECO:0000256" key="3">
    <source>
        <dbReference type="ARBA" id="ARBA00022946"/>
    </source>
</evidence>
<dbReference type="AlphaFoldDB" id="A0ABD2VZI4"/>
<gene>
    <name evidence="7" type="ORF">TKK_018383</name>
</gene>
<dbReference type="InterPro" id="IPR001017">
    <property type="entry name" value="DH_E1"/>
</dbReference>
<proteinExistence type="inferred from homology"/>
<keyword evidence="4" id="KW-0560">Oxidoreductase</keyword>
<evidence type="ECO:0000256" key="2">
    <source>
        <dbReference type="ARBA" id="ARBA00006936"/>
    </source>
</evidence>
<keyword evidence="3" id="KW-0809">Transit peptide</keyword>